<gene>
    <name evidence="2" type="ORF">BOTBODRAFT_263641</name>
</gene>
<evidence type="ECO:0000313" key="2">
    <source>
        <dbReference type="EMBL" id="KDQ06233.1"/>
    </source>
</evidence>
<dbReference type="AlphaFoldDB" id="A0A067LSK6"/>
<dbReference type="EMBL" id="KL198147">
    <property type="protein sequence ID" value="KDQ06233.1"/>
    <property type="molecule type" value="Genomic_DNA"/>
</dbReference>
<feature type="compositionally biased region" description="Basic and acidic residues" evidence="1">
    <location>
        <begin position="45"/>
        <end position="59"/>
    </location>
</feature>
<feature type="region of interest" description="Disordered" evidence="1">
    <location>
        <begin position="29"/>
        <end position="63"/>
    </location>
</feature>
<protein>
    <recommendedName>
        <fullName evidence="4">G domain-containing protein</fullName>
    </recommendedName>
</protein>
<feature type="compositionally biased region" description="Low complexity" evidence="1">
    <location>
        <begin position="515"/>
        <end position="526"/>
    </location>
</feature>
<dbReference type="OrthoDB" id="391988at2759"/>
<name>A0A067LSK6_BOTB1</name>
<dbReference type="SUPFAM" id="SSF52540">
    <property type="entry name" value="P-loop containing nucleoside triphosphate hydrolases"/>
    <property type="match status" value="1"/>
</dbReference>
<proteinExistence type="predicted"/>
<sequence>MDTGVTVLLTKGLSAVNEDIYKIDIEHNVDGDRSSRSPPSSVHTPKQETKRSGIPDRDLPPATDELFSECPRFRILVLGKSGVGKTSLIKNVFKIDTIKESNSISGVSDINEELTSPGNDRFVLHDSQGFEPGEIDNYNTVTTFIDQRVSQPHIKDQLHAIWFCVQTPDAGGRAFGVQDEMFLKLPVIVVFTQYDRLLAHVTFTTNVDESSGKSPEIVNSIIEEKASAEFQKTCVDVLDSYKTKLEWAKVSILREHAETCTALVNQTSNLLLATNRIWFLSAIAQRVHADVKIDACVQLGMEKYWLDLAASTHFTGYPLRKCLKRILLDMLQVWNFNDNNNILMGTEFEAMIFRLIQDLGNPGSESPNPSFRQQEVTAIRETLDGSVSPGQTGVGSRGWFLGTYVQGALAPTQLLMLMGFIVDLTMVLERLFWTMFRKDVQSVAIEHVQEVFNKYIISGERTKIHRDLTDYVKNRNPQAPDKAHEEVKRLIEAHRAVSEYRTTTNMPHAGARGVASGTSSDTASSSDSEKRQKGRSALLS</sequence>
<reference evidence="3" key="1">
    <citation type="journal article" date="2014" name="Proc. Natl. Acad. Sci. U.S.A.">
        <title>Extensive sampling of basidiomycete genomes demonstrates inadequacy of the white-rot/brown-rot paradigm for wood decay fungi.</title>
        <authorList>
            <person name="Riley R."/>
            <person name="Salamov A.A."/>
            <person name="Brown D.W."/>
            <person name="Nagy L.G."/>
            <person name="Floudas D."/>
            <person name="Held B.W."/>
            <person name="Levasseur A."/>
            <person name="Lombard V."/>
            <person name="Morin E."/>
            <person name="Otillar R."/>
            <person name="Lindquist E.A."/>
            <person name="Sun H."/>
            <person name="LaButti K.M."/>
            <person name="Schmutz J."/>
            <person name="Jabbour D."/>
            <person name="Luo H."/>
            <person name="Baker S.E."/>
            <person name="Pisabarro A.G."/>
            <person name="Walton J.D."/>
            <person name="Blanchette R.A."/>
            <person name="Henrissat B."/>
            <person name="Martin F."/>
            <person name="Cullen D."/>
            <person name="Hibbett D.S."/>
            <person name="Grigoriev I.V."/>
        </authorList>
    </citation>
    <scope>NUCLEOTIDE SEQUENCE [LARGE SCALE GENOMIC DNA]</scope>
    <source>
        <strain evidence="3">FD-172 SS1</strain>
    </source>
</reference>
<dbReference type="InterPro" id="IPR027417">
    <property type="entry name" value="P-loop_NTPase"/>
</dbReference>
<evidence type="ECO:0000256" key="1">
    <source>
        <dbReference type="SAM" id="MobiDB-lite"/>
    </source>
</evidence>
<dbReference type="Gene3D" id="3.40.50.300">
    <property type="entry name" value="P-loop containing nucleotide triphosphate hydrolases"/>
    <property type="match status" value="1"/>
</dbReference>
<evidence type="ECO:0000313" key="3">
    <source>
        <dbReference type="Proteomes" id="UP000027195"/>
    </source>
</evidence>
<keyword evidence="3" id="KW-1185">Reference proteome</keyword>
<evidence type="ECO:0008006" key="4">
    <source>
        <dbReference type="Google" id="ProtNLM"/>
    </source>
</evidence>
<accession>A0A067LSK6</accession>
<feature type="region of interest" description="Disordered" evidence="1">
    <location>
        <begin position="499"/>
        <end position="540"/>
    </location>
</feature>
<dbReference type="STRING" id="930990.A0A067LSK6"/>
<dbReference type="HOGENOM" id="CLU_023805_2_1_1"/>
<organism evidence="2 3">
    <name type="scientific">Botryobasidium botryosum (strain FD-172 SS1)</name>
    <dbReference type="NCBI Taxonomy" id="930990"/>
    <lineage>
        <taxon>Eukaryota</taxon>
        <taxon>Fungi</taxon>
        <taxon>Dikarya</taxon>
        <taxon>Basidiomycota</taxon>
        <taxon>Agaricomycotina</taxon>
        <taxon>Agaricomycetes</taxon>
        <taxon>Cantharellales</taxon>
        <taxon>Botryobasidiaceae</taxon>
        <taxon>Botryobasidium</taxon>
    </lineage>
</organism>
<dbReference type="Proteomes" id="UP000027195">
    <property type="component" value="Unassembled WGS sequence"/>
</dbReference>
<dbReference type="InParanoid" id="A0A067LSK6"/>